<sequence length="171" mass="17713">MEMLTTLTVAAVTVAVAIPSFRSVADARKLDGAAMAMFSTLSLARSEAIKRNAPVVLCKSADGMVCAGSGGWEQGWITFHDGNNNALVDHGETVIQKAHAVGSGIRFSGNLQVARYISFSALGAPRTVSGAFQAGTLTACQRRDGAANAKQVILSATGRARLSKAGISECQ</sequence>
<evidence type="ECO:0000256" key="1">
    <source>
        <dbReference type="ARBA" id="ARBA00004377"/>
    </source>
</evidence>
<keyword evidence="3" id="KW-1003">Cell membrane</keyword>
<keyword evidence="7" id="KW-1133">Transmembrane helix</keyword>
<evidence type="ECO:0000256" key="9">
    <source>
        <dbReference type="ARBA" id="ARBA00025772"/>
    </source>
</evidence>
<dbReference type="STRING" id="365046.Rta_15300"/>
<dbReference type="HOGENOM" id="CLU_084761_1_1_4"/>
<evidence type="ECO:0000313" key="13">
    <source>
        <dbReference type="Proteomes" id="UP000008385"/>
    </source>
</evidence>
<dbReference type="EMBL" id="CP000245">
    <property type="protein sequence ID" value="AEG92621.1"/>
    <property type="molecule type" value="Genomic_DNA"/>
</dbReference>
<comment type="subcellular location">
    <subcellularLocation>
        <location evidence="1">Cell inner membrane</location>
        <topology evidence="1">Single-pass membrane protein</topology>
    </subcellularLocation>
</comment>
<evidence type="ECO:0000256" key="6">
    <source>
        <dbReference type="ARBA" id="ARBA00022692"/>
    </source>
</evidence>
<dbReference type="KEGG" id="rta:Rta_15300"/>
<dbReference type="SUPFAM" id="SSF54523">
    <property type="entry name" value="Pili subunits"/>
    <property type="match status" value="1"/>
</dbReference>
<evidence type="ECO:0000256" key="10">
    <source>
        <dbReference type="ARBA" id="ARBA00030775"/>
    </source>
</evidence>
<proteinExistence type="inferred from homology"/>
<evidence type="ECO:0000256" key="4">
    <source>
        <dbReference type="ARBA" id="ARBA00022481"/>
    </source>
</evidence>
<dbReference type="GO" id="GO:0015627">
    <property type="term" value="C:type II protein secretion system complex"/>
    <property type="evidence" value="ECO:0007669"/>
    <property type="project" value="InterPro"/>
</dbReference>
<reference evidence="13" key="1">
    <citation type="submission" date="2006-01" db="EMBL/GenBank/DDBJ databases">
        <title>Genome of the cyst-dividing bacterium Ramlibacter tataouinensis.</title>
        <authorList>
            <person name="Barakat M."/>
            <person name="Ortet P."/>
            <person name="De Luca G."/>
            <person name="Jourlin-Castelli C."/>
            <person name="Ansaldi M."/>
            <person name="Py B."/>
            <person name="Fichant G."/>
            <person name="Coutinho P."/>
            <person name="Voulhoux R."/>
            <person name="Bastien O."/>
            <person name="Roy S."/>
            <person name="Marechal E."/>
            <person name="Henrissat B."/>
            <person name="Quentin Y."/>
            <person name="Noirot P."/>
            <person name="Filloux A."/>
            <person name="Mejean V."/>
            <person name="DuBow M."/>
            <person name="Barras F."/>
            <person name="Heulin T."/>
        </authorList>
    </citation>
    <scope>NUCLEOTIDE SEQUENCE [LARGE SCALE GENOMIC DNA]</scope>
    <source>
        <strain evidence="13">ATCC BAA-407 / DSM 14655 / LMG 21543 / TTB310</strain>
    </source>
</reference>
<evidence type="ECO:0000256" key="2">
    <source>
        <dbReference type="ARBA" id="ARBA00021549"/>
    </source>
</evidence>
<dbReference type="InterPro" id="IPR022346">
    <property type="entry name" value="T2SS_GspH"/>
</dbReference>
<keyword evidence="5" id="KW-0997">Cell inner membrane</keyword>
<keyword evidence="4" id="KW-0488">Methylation</keyword>
<evidence type="ECO:0000256" key="8">
    <source>
        <dbReference type="ARBA" id="ARBA00023136"/>
    </source>
</evidence>
<keyword evidence="8" id="KW-0472">Membrane</keyword>
<evidence type="ECO:0000256" key="5">
    <source>
        <dbReference type="ARBA" id="ARBA00022519"/>
    </source>
</evidence>
<dbReference type="GO" id="GO:0005886">
    <property type="term" value="C:plasma membrane"/>
    <property type="evidence" value="ECO:0007669"/>
    <property type="project" value="UniProtKB-SubCell"/>
</dbReference>
<dbReference type="InterPro" id="IPR045584">
    <property type="entry name" value="Pilin-like"/>
</dbReference>
<organism evidence="12 13">
    <name type="scientific">Ramlibacter tataouinensis (strain ATCC BAA-407 / DSM 14655 / LMG 21543 / TTB310)</name>
    <dbReference type="NCBI Taxonomy" id="365046"/>
    <lineage>
        <taxon>Bacteria</taxon>
        <taxon>Pseudomonadati</taxon>
        <taxon>Pseudomonadota</taxon>
        <taxon>Betaproteobacteria</taxon>
        <taxon>Burkholderiales</taxon>
        <taxon>Comamonadaceae</taxon>
        <taxon>Ramlibacter</taxon>
    </lineage>
</organism>
<evidence type="ECO:0000256" key="7">
    <source>
        <dbReference type="ARBA" id="ARBA00022989"/>
    </source>
</evidence>
<reference evidence="12 13" key="2">
    <citation type="journal article" date="2011" name="PLoS ONE">
        <title>The Cyst-Dividing Bacterium Ramlibacter tataouinensis TTB310 Genome Reveals a Well-Stocked Toolbox for Adaptation to a Desert Environment.</title>
        <authorList>
            <person name="De Luca G."/>
            <person name="Barakat M."/>
            <person name="Ortet P."/>
            <person name="Fochesato S."/>
            <person name="Jourlin-Castelli C."/>
            <person name="Ansaldi M."/>
            <person name="Py B."/>
            <person name="Fichant G."/>
            <person name="Coutinho P.M."/>
            <person name="Voulhoux R."/>
            <person name="Bastien O."/>
            <person name="Marechal E."/>
            <person name="Henrissat B."/>
            <person name="Quentin Y."/>
            <person name="Noirot P."/>
            <person name="Filloux A."/>
            <person name="Mejean V."/>
            <person name="Dubow M.S."/>
            <person name="Barras F."/>
            <person name="Barbe V."/>
            <person name="Weissenbach J."/>
            <person name="Mihalcescu I."/>
            <person name="Vermeglio A."/>
            <person name="Achouak W."/>
            <person name="Heulin T."/>
        </authorList>
    </citation>
    <scope>NUCLEOTIDE SEQUENCE [LARGE SCALE GENOMIC DNA]</scope>
    <source>
        <strain evidence="13">ATCC BAA-407 / DSM 14655 / LMG 21543 / TTB310</strain>
    </source>
</reference>
<feature type="domain" description="General secretion pathway GspH" evidence="11">
    <location>
        <begin position="33"/>
        <end position="158"/>
    </location>
</feature>
<keyword evidence="6" id="KW-0812">Transmembrane</keyword>
<dbReference type="PATRIC" id="fig|365046.3.peg.1560"/>
<dbReference type="eggNOG" id="COG4970">
    <property type="taxonomic scope" value="Bacteria"/>
</dbReference>
<evidence type="ECO:0000313" key="12">
    <source>
        <dbReference type="EMBL" id="AEG92621.1"/>
    </source>
</evidence>
<keyword evidence="13" id="KW-1185">Reference proteome</keyword>
<dbReference type="Proteomes" id="UP000008385">
    <property type="component" value="Chromosome"/>
</dbReference>
<dbReference type="AlphaFoldDB" id="F5Y4W5"/>
<protein>
    <recommendedName>
        <fullName evidence="2">Type II secretion system protein H</fullName>
    </recommendedName>
    <alternativeName>
        <fullName evidence="10">General secretion pathway protein H</fullName>
    </alternativeName>
</protein>
<evidence type="ECO:0000259" key="11">
    <source>
        <dbReference type="Pfam" id="PF12019"/>
    </source>
</evidence>
<name>F5Y4W5_RAMTT</name>
<accession>F5Y4W5</accession>
<evidence type="ECO:0000256" key="3">
    <source>
        <dbReference type="ARBA" id="ARBA00022475"/>
    </source>
</evidence>
<gene>
    <name evidence="12" type="ordered locus">Rta_15300</name>
</gene>
<dbReference type="GO" id="GO:0015628">
    <property type="term" value="P:protein secretion by the type II secretion system"/>
    <property type="evidence" value="ECO:0007669"/>
    <property type="project" value="InterPro"/>
</dbReference>
<dbReference type="Pfam" id="PF12019">
    <property type="entry name" value="GspH"/>
    <property type="match status" value="1"/>
</dbReference>
<comment type="similarity">
    <text evidence="9">Belongs to the GSP H family.</text>
</comment>
<dbReference type="Gene3D" id="3.55.40.10">
    <property type="entry name" value="minor pseudopilin epsh domain"/>
    <property type="match status" value="1"/>
</dbReference>